<evidence type="ECO:0000313" key="7">
    <source>
        <dbReference type="Proteomes" id="UP000326837"/>
    </source>
</evidence>
<gene>
    <name evidence="6" type="ORF">PLANPX_5168</name>
</gene>
<evidence type="ECO:0000313" key="6">
    <source>
        <dbReference type="EMBL" id="BBO35556.1"/>
    </source>
</evidence>
<dbReference type="Proteomes" id="UP000326837">
    <property type="component" value="Chromosome"/>
</dbReference>
<dbReference type="InterPro" id="IPR050090">
    <property type="entry name" value="Tyrosine_recombinase_XerCD"/>
</dbReference>
<dbReference type="GO" id="GO:0006310">
    <property type="term" value="P:DNA recombination"/>
    <property type="evidence" value="ECO:0007669"/>
    <property type="project" value="UniProtKB-KW"/>
</dbReference>
<proteinExistence type="inferred from homology"/>
<evidence type="ECO:0000256" key="1">
    <source>
        <dbReference type="ARBA" id="ARBA00008857"/>
    </source>
</evidence>
<protein>
    <recommendedName>
        <fullName evidence="5">Tyr recombinase domain-containing protein</fullName>
    </recommendedName>
</protein>
<feature type="domain" description="Tyr recombinase" evidence="5">
    <location>
        <begin position="179"/>
        <end position="389"/>
    </location>
</feature>
<evidence type="ECO:0000256" key="4">
    <source>
        <dbReference type="SAM" id="MobiDB-lite"/>
    </source>
</evidence>
<accession>A0A5K7XLL9</accession>
<feature type="region of interest" description="Disordered" evidence="4">
    <location>
        <begin position="294"/>
        <end position="313"/>
    </location>
</feature>
<dbReference type="PROSITE" id="PS51898">
    <property type="entry name" value="TYR_RECOMBINASE"/>
    <property type="match status" value="1"/>
</dbReference>
<dbReference type="CDD" id="cd00397">
    <property type="entry name" value="DNA_BRE_C"/>
    <property type="match status" value="1"/>
</dbReference>
<dbReference type="GO" id="GO:0015074">
    <property type="term" value="P:DNA integration"/>
    <property type="evidence" value="ECO:0007669"/>
    <property type="project" value="InterPro"/>
</dbReference>
<dbReference type="GO" id="GO:0003677">
    <property type="term" value="F:DNA binding"/>
    <property type="evidence" value="ECO:0007669"/>
    <property type="project" value="UniProtKB-KW"/>
</dbReference>
<evidence type="ECO:0000256" key="2">
    <source>
        <dbReference type="ARBA" id="ARBA00023125"/>
    </source>
</evidence>
<dbReference type="InterPro" id="IPR010998">
    <property type="entry name" value="Integrase_recombinase_N"/>
</dbReference>
<keyword evidence="2" id="KW-0238">DNA-binding</keyword>
<comment type="similarity">
    <text evidence="1">Belongs to the 'phage' integrase family.</text>
</comment>
<evidence type="ECO:0000259" key="5">
    <source>
        <dbReference type="PROSITE" id="PS51898"/>
    </source>
</evidence>
<sequence length="392" mass="44187">MPWPANHLPKYRKHRASGQAVVTLSGRDHYLGPHGTKASRDFYDRLIAEWLQHQRQPVPEGSDTITVVELCARYLKFAQAYYQKDGRCTKVTPAVKACIKYLRAWYGREPATEFGPLALKSVRQRMVADGLSRRYVNDHVARIKRMFKWAVAEELVPPATYQALTAVSGLKRGRTEAREPAPILPVDDAAVEATLEHLPEVVADMVRLQSVTGMRPAEVCIVRPCDIDRSADVWLYRPASHKTQHRGRERTVFLGKTAQAVLLKYLARAAETYCFRPCDSEQKRLAVAHANRKTPLTAGNRPGTNRSANPARKPGERYAVDAYRRAITRACEVAEIEHWAPNRLRHSYATRVRKECGLEAAQVALGHSSADVTQIYAERDLNYGIEVARRIG</sequence>
<keyword evidence="3" id="KW-0233">DNA recombination</keyword>
<dbReference type="Gene3D" id="1.10.150.130">
    <property type="match status" value="1"/>
</dbReference>
<dbReference type="InterPro" id="IPR002104">
    <property type="entry name" value="Integrase_catalytic"/>
</dbReference>
<dbReference type="InterPro" id="IPR013762">
    <property type="entry name" value="Integrase-like_cat_sf"/>
</dbReference>
<reference evidence="7" key="1">
    <citation type="submission" date="2019-10" db="EMBL/GenBank/DDBJ databases">
        <title>Lacipirellula parvula gen. nov., sp. nov., representing a lineage of planctomycetes widespread in freshwater anoxic habitats, and description of the family Lacipirellulaceae.</title>
        <authorList>
            <person name="Dedysh S.N."/>
            <person name="Kulichevskaya I.S."/>
            <person name="Beletsky A.V."/>
            <person name="Rakitin A.L."/>
            <person name="Mardanov A.V."/>
            <person name="Ivanova A.A."/>
            <person name="Saltykova V.X."/>
            <person name="Rijpstra W.I.C."/>
            <person name="Sinninghe Damste J.S."/>
            <person name="Ravin N.V."/>
        </authorList>
    </citation>
    <scope>NUCLEOTIDE SEQUENCE [LARGE SCALE GENOMIC DNA]</scope>
    <source>
        <strain evidence="7">PX69</strain>
    </source>
</reference>
<dbReference type="AlphaFoldDB" id="A0A5K7XLL9"/>
<organism evidence="6 7">
    <name type="scientific">Lacipirellula parvula</name>
    <dbReference type="NCBI Taxonomy" id="2650471"/>
    <lineage>
        <taxon>Bacteria</taxon>
        <taxon>Pseudomonadati</taxon>
        <taxon>Planctomycetota</taxon>
        <taxon>Planctomycetia</taxon>
        <taxon>Pirellulales</taxon>
        <taxon>Lacipirellulaceae</taxon>
        <taxon>Lacipirellula</taxon>
    </lineage>
</organism>
<keyword evidence="7" id="KW-1185">Reference proteome</keyword>
<dbReference type="PANTHER" id="PTHR30349">
    <property type="entry name" value="PHAGE INTEGRASE-RELATED"/>
    <property type="match status" value="1"/>
</dbReference>
<name>A0A5K7XLL9_9BACT</name>
<dbReference type="Pfam" id="PF00589">
    <property type="entry name" value="Phage_integrase"/>
    <property type="match status" value="1"/>
</dbReference>
<dbReference type="EMBL" id="AP021861">
    <property type="protein sequence ID" value="BBO35556.1"/>
    <property type="molecule type" value="Genomic_DNA"/>
</dbReference>
<dbReference type="KEGG" id="lpav:PLANPX_5168"/>
<dbReference type="InterPro" id="IPR011010">
    <property type="entry name" value="DNA_brk_join_enz"/>
</dbReference>
<dbReference type="Gene3D" id="1.10.443.10">
    <property type="entry name" value="Intergrase catalytic core"/>
    <property type="match status" value="1"/>
</dbReference>
<dbReference type="SUPFAM" id="SSF56349">
    <property type="entry name" value="DNA breaking-rejoining enzymes"/>
    <property type="match status" value="1"/>
</dbReference>
<dbReference type="RefSeq" id="WP_152100913.1">
    <property type="nucleotide sequence ID" value="NZ_AP021861.1"/>
</dbReference>
<evidence type="ECO:0000256" key="3">
    <source>
        <dbReference type="ARBA" id="ARBA00023172"/>
    </source>
</evidence>
<dbReference type="PANTHER" id="PTHR30349:SF64">
    <property type="entry name" value="PROPHAGE INTEGRASE INTD-RELATED"/>
    <property type="match status" value="1"/>
</dbReference>